<dbReference type="SUPFAM" id="SSF48179">
    <property type="entry name" value="6-phosphogluconate dehydrogenase C-terminal domain-like"/>
    <property type="match status" value="1"/>
</dbReference>
<dbReference type="EMBL" id="JARKHS020034980">
    <property type="protein sequence ID" value="KAK8757661.1"/>
    <property type="molecule type" value="Genomic_DNA"/>
</dbReference>
<evidence type="ECO:0000313" key="3">
    <source>
        <dbReference type="EMBL" id="KAK8757661.1"/>
    </source>
</evidence>
<evidence type="ECO:0000313" key="4">
    <source>
        <dbReference type="Proteomes" id="UP001321473"/>
    </source>
</evidence>
<keyword evidence="1" id="KW-0520">NAD</keyword>
<dbReference type="GO" id="GO:0006072">
    <property type="term" value="P:glycerol-3-phosphate metabolic process"/>
    <property type="evidence" value="ECO:0007669"/>
    <property type="project" value="InterPro"/>
</dbReference>
<protein>
    <recommendedName>
        <fullName evidence="2">Glycerol-3-phosphate dehydrogenase NAD-dependent C-terminal domain-containing protein</fullName>
    </recommendedName>
</protein>
<dbReference type="InterPro" id="IPR013328">
    <property type="entry name" value="6PGD_dom2"/>
</dbReference>
<gene>
    <name evidence="3" type="ORF">V5799_004714</name>
</gene>
<proteinExistence type="predicted"/>
<reference evidence="3 4" key="1">
    <citation type="journal article" date="2023" name="Arcadia Sci">
        <title>De novo assembly of a long-read Amblyomma americanum tick genome.</title>
        <authorList>
            <person name="Chou S."/>
            <person name="Poskanzer K.E."/>
            <person name="Rollins M."/>
            <person name="Thuy-Boun P.S."/>
        </authorList>
    </citation>
    <scope>NUCLEOTIDE SEQUENCE [LARGE SCALE GENOMIC DNA]</scope>
    <source>
        <strain evidence="3">F_SG_1</strain>
        <tissue evidence="3">Salivary glands</tissue>
    </source>
</reference>
<dbReference type="InterPro" id="IPR006109">
    <property type="entry name" value="G3P_DH_NAD-dep_C"/>
</dbReference>
<dbReference type="Proteomes" id="UP001321473">
    <property type="component" value="Unassembled WGS sequence"/>
</dbReference>
<comment type="caution">
    <text evidence="3">The sequence shown here is derived from an EMBL/GenBank/DDBJ whole genome shotgun (WGS) entry which is preliminary data.</text>
</comment>
<accession>A0AAQ4D5C1</accession>
<evidence type="ECO:0000259" key="2">
    <source>
        <dbReference type="Pfam" id="PF07479"/>
    </source>
</evidence>
<dbReference type="GO" id="GO:0005829">
    <property type="term" value="C:cytosol"/>
    <property type="evidence" value="ECO:0007669"/>
    <property type="project" value="TreeGrafter"/>
</dbReference>
<dbReference type="Gene3D" id="1.10.1040.10">
    <property type="entry name" value="N-(1-d-carboxylethyl)-l-norvaline Dehydrogenase, domain 2"/>
    <property type="match status" value="1"/>
</dbReference>
<feature type="domain" description="Glycerol-3-phosphate dehydrogenase NAD-dependent C-terminal" evidence="2">
    <location>
        <begin position="30"/>
        <end position="88"/>
    </location>
</feature>
<keyword evidence="4" id="KW-1185">Reference proteome</keyword>
<dbReference type="AlphaFoldDB" id="A0AAQ4D5C1"/>
<evidence type="ECO:0000256" key="1">
    <source>
        <dbReference type="ARBA" id="ARBA00023027"/>
    </source>
</evidence>
<organism evidence="3 4">
    <name type="scientific">Amblyomma americanum</name>
    <name type="common">Lone star tick</name>
    <dbReference type="NCBI Taxonomy" id="6943"/>
    <lineage>
        <taxon>Eukaryota</taxon>
        <taxon>Metazoa</taxon>
        <taxon>Ecdysozoa</taxon>
        <taxon>Arthropoda</taxon>
        <taxon>Chelicerata</taxon>
        <taxon>Arachnida</taxon>
        <taxon>Acari</taxon>
        <taxon>Parasitiformes</taxon>
        <taxon>Ixodida</taxon>
        <taxon>Ixodoidea</taxon>
        <taxon>Ixodidae</taxon>
        <taxon>Amblyomminae</taxon>
        <taxon>Amblyomma</taxon>
    </lineage>
</organism>
<dbReference type="PANTHER" id="PTHR11728:SF8">
    <property type="entry name" value="GLYCEROL-3-PHOSPHATE DEHYDROGENASE [NAD(+)]-RELATED"/>
    <property type="match status" value="1"/>
</dbReference>
<dbReference type="InterPro" id="IPR008927">
    <property type="entry name" value="6-PGluconate_DH-like_C_sf"/>
</dbReference>
<name>A0AAQ4D5C1_AMBAM</name>
<dbReference type="Pfam" id="PF07479">
    <property type="entry name" value="NAD_Gly3P_dh_C"/>
    <property type="match status" value="1"/>
</dbReference>
<sequence length="107" mass="12418">MLWIFFFFSGTNENSLGAHILISFPAFPFQSIEELEAELLNGQKLQGPETAEEVHVMLKEKNMLDRFPLFVAIHRICKREIPPSEMIQCIKNHPEHMNPDFDIPSHL</sequence>
<dbReference type="GO" id="GO:0005975">
    <property type="term" value="P:carbohydrate metabolic process"/>
    <property type="evidence" value="ECO:0007669"/>
    <property type="project" value="InterPro"/>
</dbReference>
<dbReference type="GO" id="GO:0047952">
    <property type="term" value="F:glycerol-3-phosphate dehydrogenase [NAD(P)+] activity"/>
    <property type="evidence" value="ECO:0007669"/>
    <property type="project" value="TreeGrafter"/>
</dbReference>
<dbReference type="PANTHER" id="PTHR11728">
    <property type="entry name" value="GLYCEROL-3-PHOSPHATE DEHYDROGENASE"/>
    <property type="match status" value="1"/>
</dbReference>